<evidence type="ECO:0000259" key="1">
    <source>
        <dbReference type="Pfam" id="PF00656"/>
    </source>
</evidence>
<accession>A0A2S0K037</accession>
<sequence length="509" mass="58672">MKAFICGVSKYEKESDLPSCEVDVKNITSSIKERLKLDQSEIITLNSVKTSIKKEEFIKSFLDFSGLLTDEDTAIFYFSGHGGTNSGGKHEIFLSDDSIETEQIIGILESSRSKNNLVILDCCYAGKIDIEIKTASIEKNLFEIVGKGTEIFCACKDDEKAYGYEGIGGFFTQVFSKALEISLNNIENGLTIRDFTNYIRRVFEMGLRQIAYKQTFVQIGNTIGDFYLIEPQPKTYKPKSVYYEFNDYIIEEVKDTHSGRNKRYSVKVLLKYPFTIDKIKMISDEILSLSTGFEVYNNEKLHNRLSKEIVSHIFCYFGFTKEDMLNSNYYCRSVWVDKSQNRSHWLKKVENSQLLGETLFIYNTSYFVLKNFINSNTRSDIEIFELANAIKTDAINIGQIIINKYHDFLNKKIFEYELIAIVDSYTTEIERLIDQSVNLGYTTERLKKWMNKLVGMVGTLSDFILYYGSKYVNTRDVDNRKQCMNSSIKSFNSDLDSLANIEVTLTEFF</sequence>
<dbReference type="PANTHER" id="PTHR22576">
    <property type="entry name" value="MUCOSA ASSOCIATED LYMPHOID TISSUE LYMPHOMA TRANSLOCATION PROTEIN 1/PARACASPASE"/>
    <property type="match status" value="1"/>
</dbReference>
<reference evidence="2 4" key="1">
    <citation type="submission" date="2017-03" db="EMBL/GenBank/DDBJ databases">
        <title>The whole genome sequencing and assembly of Lysinibacillus sphaericus DSM 28T strain.</title>
        <authorList>
            <person name="Lee Y.-J."/>
            <person name="Yi H."/>
            <person name="Bahn Y.-S."/>
            <person name="Kim J.F."/>
            <person name="Lee D.-W."/>
        </authorList>
    </citation>
    <scope>NUCLEOTIDE SEQUENCE [LARGE SCALE GENOMIC DNA]</scope>
    <source>
        <strain evidence="2 4">DSM 28</strain>
    </source>
</reference>
<evidence type="ECO:0000313" key="2">
    <source>
        <dbReference type="EMBL" id="AVK96706.1"/>
    </source>
</evidence>
<dbReference type="Pfam" id="PF00656">
    <property type="entry name" value="Peptidase_C14"/>
    <property type="match status" value="1"/>
</dbReference>
<feature type="domain" description="Peptidase C14 caspase" evidence="1">
    <location>
        <begin position="2"/>
        <end position="214"/>
    </location>
</feature>
<dbReference type="InterPro" id="IPR011600">
    <property type="entry name" value="Pept_C14_caspase"/>
</dbReference>
<dbReference type="Gene3D" id="3.40.50.1460">
    <property type="match status" value="1"/>
</dbReference>
<dbReference type="Proteomes" id="UP000255295">
    <property type="component" value="Unassembled WGS sequence"/>
</dbReference>
<dbReference type="EMBL" id="UFSZ01000001">
    <property type="protein sequence ID" value="SUV17479.1"/>
    <property type="molecule type" value="Genomic_DNA"/>
</dbReference>
<dbReference type="EMBL" id="CP019980">
    <property type="protein sequence ID" value="AVK96706.1"/>
    <property type="molecule type" value="Genomic_DNA"/>
</dbReference>
<evidence type="ECO:0000313" key="3">
    <source>
        <dbReference type="EMBL" id="SUV17479.1"/>
    </source>
</evidence>
<evidence type="ECO:0000313" key="4">
    <source>
        <dbReference type="Proteomes" id="UP000238825"/>
    </source>
</evidence>
<dbReference type="InterPro" id="IPR029030">
    <property type="entry name" value="Caspase-like_dom_sf"/>
</dbReference>
<organism evidence="2 4">
    <name type="scientific">Lysinibacillus sphaericus</name>
    <name type="common">Bacillus sphaericus</name>
    <dbReference type="NCBI Taxonomy" id="1421"/>
    <lineage>
        <taxon>Bacteria</taxon>
        <taxon>Bacillati</taxon>
        <taxon>Bacillota</taxon>
        <taxon>Bacilli</taxon>
        <taxon>Bacillales</taxon>
        <taxon>Bacillaceae</taxon>
        <taxon>Lysinibacillus</taxon>
    </lineage>
</organism>
<reference evidence="3 5" key="2">
    <citation type="submission" date="2018-06" db="EMBL/GenBank/DDBJ databases">
        <authorList>
            <consortium name="Pathogen Informatics"/>
            <person name="Doyle S."/>
        </authorList>
    </citation>
    <scope>NUCLEOTIDE SEQUENCE [LARGE SCALE GENOMIC DNA]</scope>
    <source>
        <strain evidence="3 5">NCTC10338</strain>
    </source>
</reference>
<dbReference type="SUPFAM" id="SSF52129">
    <property type="entry name" value="Caspase-like"/>
    <property type="match status" value="1"/>
</dbReference>
<protein>
    <submittedName>
        <fullName evidence="3">Peptidase C14 caspase catalytic subunit p20</fullName>
    </submittedName>
</protein>
<dbReference type="InterPro" id="IPR052039">
    <property type="entry name" value="Caspase-related_regulators"/>
</dbReference>
<dbReference type="GO" id="GO:0006508">
    <property type="term" value="P:proteolysis"/>
    <property type="evidence" value="ECO:0007669"/>
    <property type="project" value="InterPro"/>
</dbReference>
<dbReference type="AlphaFoldDB" id="A0A2S0K037"/>
<proteinExistence type="predicted"/>
<dbReference type="RefSeq" id="WP_024364723.1">
    <property type="nucleotide sequence ID" value="NZ_BJNS01000045.1"/>
</dbReference>
<name>A0A2S0K037_LYSSH</name>
<dbReference type="Proteomes" id="UP000238825">
    <property type="component" value="Chromosome"/>
</dbReference>
<dbReference type="PANTHER" id="PTHR22576:SF37">
    <property type="entry name" value="MUCOSA-ASSOCIATED LYMPHOID TISSUE LYMPHOMA TRANSLOCATION PROTEIN 1"/>
    <property type="match status" value="1"/>
</dbReference>
<gene>
    <name evidence="2" type="ORF">LS41612_10725</name>
    <name evidence="3" type="ORF">NCTC10338_02582</name>
</gene>
<dbReference type="GO" id="GO:0004197">
    <property type="term" value="F:cysteine-type endopeptidase activity"/>
    <property type="evidence" value="ECO:0007669"/>
    <property type="project" value="InterPro"/>
</dbReference>
<dbReference type="GeneID" id="48276674"/>
<evidence type="ECO:0000313" key="5">
    <source>
        <dbReference type="Proteomes" id="UP000255295"/>
    </source>
</evidence>